<evidence type="ECO:0000313" key="9">
    <source>
        <dbReference type="EMBL" id="TDQ76501.1"/>
    </source>
</evidence>
<keyword evidence="4" id="KW-1134">Transmembrane beta strand</keyword>
<accession>A0A4R6WKZ9</accession>
<dbReference type="AlphaFoldDB" id="A0A4R6WKZ9"/>
<comment type="subcellular location">
    <subcellularLocation>
        <location evidence="1">Cell outer membrane</location>
    </subcellularLocation>
</comment>
<dbReference type="RefSeq" id="WP_133585314.1">
    <property type="nucleotide sequence ID" value="NZ_SNYV01000015.1"/>
</dbReference>
<dbReference type="PANTHER" id="PTHR30026:SF20">
    <property type="entry name" value="OUTER MEMBRANE PROTEIN TOLC"/>
    <property type="match status" value="1"/>
</dbReference>
<keyword evidence="5" id="KW-0812">Transmembrane</keyword>
<proteinExistence type="inferred from homology"/>
<dbReference type="OrthoDB" id="9811587at2"/>
<evidence type="ECO:0000256" key="8">
    <source>
        <dbReference type="SAM" id="SignalP"/>
    </source>
</evidence>
<dbReference type="GO" id="GO:0015562">
    <property type="term" value="F:efflux transmembrane transporter activity"/>
    <property type="evidence" value="ECO:0007669"/>
    <property type="project" value="InterPro"/>
</dbReference>
<evidence type="ECO:0000256" key="4">
    <source>
        <dbReference type="ARBA" id="ARBA00022452"/>
    </source>
</evidence>
<dbReference type="EMBL" id="SNYV01000015">
    <property type="protein sequence ID" value="TDQ76501.1"/>
    <property type="molecule type" value="Genomic_DNA"/>
</dbReference>
<evidence type="ECO:0000256" key="6">
    <source>
        <dbReference type="ARBA" id="ARBA00023136"/>
    </source>
</evidence>
<evidence type="ECO:0000313" key="10">
    <source>
        <dbReference type="Proteomes" id="UP000295292"/>
    </source>
</evidence>
<dbReference type="GO" id="GO:0009279">
    <property type="term" value="C:cell outer membrane"/>
    <property type="evidence" value="ECO:0007669"/>
    <property type="project" value="UniProtKB-SubCell"/>
</dbReference>
<comment type="similarity">
    <text evidence="2">Belongs to the outer membrane factor (OMF) (TC 1.B.17) family.</text>
</comment>
<dbReference type="Proteomes" id="UP000295292">
    <property type="component" value="Unassembled WGS sequence"/>
</dbReference>
<keyword evidence="8" id="KW-0732">Signal</keyword>
<evidence type="ECO:0000256" key="5">
    <source>
        <dbReference type="ARBA" id="ARBA00022692"/>
    </source>
</evidence>
<reference evidence="9 10" key="1">
    <citation type="submission" date="2019-03" db="EMBL/GenBank/DDBJ databases">
        <title>Genomic Encyclopedia of Archaeal and Bacterial Type Strains, Phase II (KMG-II): from individual species to whole genera.</title>
        <authorList>
            <person name="Goeker M."/>
        </authorList>
    </citation>
    <scope>NUCLEOTIDE SEQUENCE [LARGE SCALE GENOMIC DNA]</scope>
    <source>
        <strain evidence="9 10">DSM 28353</strain>
    </source>
</reference>
<dbReference type="SUPFAM" id="SSF56954">
    <property type="entry name" value="Outer membrane efflux proteins (OEP)"/>
    <property type="match status" value="1"/>
</dbReference>
<feature type="signal peptide" evidence="8">
    <location>
        <begin position="1"/>
        <end position="20"/>
    </location>
</feature>
<name>A0A4R6WKZ9_9SPHI</name>
<protein>
    <submittedName>
        <fullName evidence="9">Outer membrane protein</fullName>
    </submittedName>
</protein>
<dbReference type="GO" id="GO:0015288">
    <property type="term" value="F:porin activity"/>
    <property type="evidence" value="ECO:0007669"/>
    <property type="project" value="TreeGrafter"/>
</dbReference>
<keyword evidence="6" id="KW-0472">Membrane</keyword>
<evidence type="ECO:0000256" key="3">
    <source>
        <dbReference type="ARBA" id="ARBA00022448"/>
    </source>
</evidence>
<dbReference type="PANTHER" id="PTHR30026">
    <property type="entry name" value="OUTER MEMBRANE PROTEIN TOLC"/>
    <property type="match status" value="1"/>
</dbReference>
<evidence type="ECO:0000256" key="2">
    <source>
        <dbReference type="ARBA" id="ARBA00007613"/>
    </source>
</evidence>
<dbReference type="InterPro" id="IPR003423">
    <property type="entry name" value="OMP_efflux"/>
</dbReference>
<gene>
    <name evidence="9" type="ORF">CLV99_3094</name>
</gene>
<keyword evidence="3" id="KW-0813">Transport</keyword>
<organism evidence="9 10">
    <name type="scientific">Sphingobacterium yanglingense</name>
    <dbReference type="NCBI Taxonomy" id="1437280"/>
    <lineage>
        <taxon>Bacteria</taxon>
        <taxon>Pseudomonadati</taxon>
        <taxon>Bacteroidota</taxon>
        <taxon>Sphingobacteriia</taxon>
        <taxon>Sphingobacteriales</taxon>
        <taxon>Sphingobacteriaceae</taxon>
        <taxon>Sphingobacterium</taxon>
    </lineage>
</organism>
<dbReference type="GO" id="GO:1990281">
    <property type="term" value="C:efflux pump complex"/>
    <property type="evidence" value="ECO:0007669"/>
    <property type="project" value="TreeGrafter"/>
</dbReference>
<dbReference type="Pfam" id="PF02321">
    <property type="entry name" value="OEP"/>
    <property type="match status" value="2"/>
</dbReference>
<evidence type="ECO:0000256" key="7">
    <source>
        <dbReference type="ARBA" id="ARBA00023237"/>
    </source>
</evidence>
<feature type="chain" id="PRO_5020328342" evidence="8">
    <location>
        <begin position="21"/>
        <end position="437"/>
    </location>
</feature>
<evidence type="ECO:0000256" key="1">
    <source>
        <dbReference type="ARBA" id="ARBA00004442"/>
    </source>
</evidence>
<dbReference type="Gene3D" id="1.20.1600.10">
    <property type="entry name" value="Outer membrane efflux proteins (OEP)"/>
    <property type="match status" value="1"/>
</dbReference>
<sequence length="437" mass="49532">MKTIFRIFILLLFTSCLMQAQGQTKRLSLVDCIALALDNNPTLQRSELNLARNNIALKQAKNNRLPSLKADWGHAYNEGRSVNPTTNQFVEESYFSGNQALNLNVPIFNGFQTLHHIRKQANAKEAGLFEFDHAKNELKLDVLTAYILVLTAKDMLEQTKRQLAVTEENVQRTAILHKEGAVSPGDYYDLQGQLHVDKNNLEASAQLLNKNRLQLASLLNLSIDSLGDIEPLALSLEVRTQTGAELFKNALEVLPEFKAYDWRIKEAEEGVKVERAAYFPSLSLGAGLWSRYSSTNPSSYGRQLNNYLSKGVSLGLSIPVFNQFRTRNQVKLAKLNLQEVIWDREIAKNKLREETAKTIFDLEALQVNVANLREQEKSYKESFRIAQVHFDAGNSNSVVFLTAKTKLDNAQAQLLIKRYELMLQKYINDYYTGTINL</sequence>
<keyword evidence="10" id="KW-1185">Reference proteome</keyword>
<keyword evidence="7" id="KW-0998">Cell outer membrane</keyword>
<dbReference type="InterPro" id="IPR051906">
    <property type="entry name" value="TolC-like"/>
</dbReference>
<comment type="caution">
    <text evidence="9">The sequence shown here is derived from an EMBL/GenBank/DDBJ whole genome shotgun (WGS) entry which is preliminary data.</text>
</comment>